<dbReference type="GeneTree" id="ENSGT01030000240301"/>
<evidence type="ECO:0000256" key="4">
    <source>
        <dbReference type="ARBA" id="ARBA00023157"/>
    </source>
</evidence>
<protein>
    <recommendedName>
        <fullName evidence="7">Cocaine- and amphetamine-regulated transcript protein</fullName>
    </recommendedName>
</protein>
<dbReference type="GO" id="GO:0005184">
    <property type="term" value="F:neuropeptide hormone activity"/>
    <property type="evidence" value="ECO:0007669"/>
    <property type="project" value="InterPro"/>
</dbReference>
<dbReference type="GO" id="GO:0008343">
    <property type="term" value="P:adult feeding behavior"/>
    <property type="evidence" value="ECO:0007669"/>
    <property type="project" value="InterPro"/>
</dbReference>
<dbReference type="AlphaFoldDB" id="A0A8C5AAK0"/>
<dbReference type="PANTHER" id="PTHR16655:SF5">
    <property type="entry name" value="COCAINE- AND AMPHETAMINE-REGULATED TRANSCRIPT 2-RELATED"/>
    <property type="match status" value="1"/>
</dbReference>
<dbReference type="GO" id="GO:0009267">
    <property type="term" value="P:cellular response to starvation"/>
    <property type="evidence" value="ECO:0007669"/>
    <property type="project" value="InterPro"/>
</dbReference>
<evidence type="ECO:0000313" key="6">
    <source>
        <dbReference type="Proteomes" id="UP000694546"/>
    </source>
</evidence>
<comment type="subcellular location">
    <subcellularLocation>
        <location evidence="1">Secreted</location>
    </subcellularLocation>
</comment>
<dbReference type="Gene3D" id="4.10.40.30">
    <property type="entry name" value="CART, C-terminal domain"/>
    <property type="match status" value="1"/>
</dbReference>
<evidence type="ECO:0000256" key="2">
    <source>
        <dbReference type="ARBA" id="ARBA00005294"/>
    </source>
</evidence>
<dbReference type="PANTHER" id="PTHR16655">
    <property type="entry name" value="COCAINE AND AMPHETAMINE REGULATED TRANSCRIPT PROTEIN"/>
    <property type="match status" value="1"/>
</dbReference>
<name>A0A8C5AAK0_GADMO</name>
<accession>A0A8C5AAK0</accession>
<proteinExistence type="inferred from homology"/>
<dbReference type="Ensembl" id="ENSGMOT00000063240.1">
    <property type="protein sequence ID" value="ENSGMOP00000029053.1"/>
    <property type="gene ID" value="ENSGMOG00000036236.1"/>
</dbReference>
<keyword evidence="3" id="KW-0964">Secreted</keyword>
<dbReference type="GO" id="GO:0043410">
    <property type="term" value="P:positive regulation of MAPK cascade"/>
    <property type="evidence" value="ECO:0007669"/>
    <property type="project" value="InterPro"/>
</dbReference>
<keyword evidence="6" id="KW-1185">Reference proteome</keyword>
<dbReference type="GO" id="GO:0005615">
    <property type="term" value="C:extracellular space"/>
    <property type="evidence" value="ECO:0007669"/>
    <property type="project" value="InterPro"/>
</dbReference>
<dbReference type="GO" id="GO:0032099">
    <property type="term" value="P:negative regulation of appetite"/>
    <property type="evidence" value="ECO:0007669"/>
    <property type="project" value="InterPro"/>
</dbReference>
<evidence type="ECO:0008006" key="7">
    <source>
        <dbReference type="Google" id="ProtNLM"/>
    </source>
</evidence>
<sequence>MTLDGGDSVASRGGLEQEMNVGQLRSRGGRWPLGLLCVLLATGRHGHADTEELSTRYSAHFPAALDLDERQLVSGDNSLVIIPGNVAVSPQCAPGELCATRKGSRIGKLCDCFLPRTCNTLLHRCL</sequence>
<dbReference type="GO" id="GO:0007186">
    <property type="term" value="P:G protein-coupled receptor signaling pathway"/>
    <property type="evidence" value="ECO:0007669"/>
    <property type="project" value="InterPro"/>
</dbReference>
<evidence type="ECO:0000256" key="3">
    <source>
        <dbReference type="ARBA" id="ARBA00022525"/>
    </source>
</evidence>
<comment type="similarity">
    <text evidence="2">Belongs to the CART family.</text>
</comment>
<evidence type="ECO:0000256" key="1">
    <source>
        <dbReference type="ARBA" id="ARBA00004613"/>
    </source>
</evidence>
<dbReference type="Pfam" id="PF06373">
    <property type="entry name" value="CART"/>
    <property type="match status" value="1"/>
</dbReference>
<dbReference type="InterPro" id="IPR009106">
    <property type="entry name" value="CART"/>
</dbReference>
<reference evidence="5" key="1">
    <citation type="submission" date="2025-08" db="UniProtKB">
        <authorList>
            <consortium name="Ensembl"/>
        </authorList>
    </citation>
    <scope>IDENTIFICATION</scope>
</reference>
<evidence type="ECO:0000313" key="5">
    <source>
        <dbReference type="Ensembl" id="ENSGMOP00000029053.1"/>
    </source>
</evidence>
<dbReference type="InterPro" id="IPR036722">
    <property type="entry name" value="CART_C_sf"/>
</dbReference>
<dbReference type="Proteomes" id="UP000694546">
    <property type="component" value="Chromosome 6"/>
</dbReference>
<reference evidence="5" key="2">
    <citation type="submission" date="2025-09" db="UniProtKB">
        <authorList>
            <consortium name="Ensembl"/>
        </authorList>
    </citation>
    <scope>IDENTIFICATION</scope>
</reference>
<dbReference type="SUPFAM" id="SSF64546">
    <property type="entry name" value="Satiety factor CART (cocaine and amphetamine regulated transcript)"/>
    <property type="match status" value="1"/>
</dbReference>
<keyword evidence="4" id="KW-1015">Disulfide bond</keyword>
<organism evidence="5 6">
    <name type="scientific">Gadus morhua</name>
    <name type="common">Atlantic cod</name>
    <dbReference type="NCBI Taxonomy" id="8049"/>
    <lineage>
        <taxon>Eukaryota</taxon>
        <taxon>Metazoa</taxon>
        <taxon>Chordata</taxon>
        <taxon>Craniata</taxon>
        <taxon>Vertebrata</taxon>
        <taxon>Euteleostomi</taxon>
        <taxon>Actinopterygii</taxon>
        <taxon>Neopterygii</taxon>
        <taxon>Teleostei</taxon>
        <taxon>Neoteleostei</taxon>
        <taxon>Acanthomorphata</taxon>
        <taxon>Zeiogadaria</taxon>
        <taxon>Gadariae</taxon>
        <taxon>Gadiformes</taxon>
        <taxon>Gadoidei</taxon>
        <taxon>Gadidae</taxon>
        <taxon>Gadus</taxon>
    </lineage>
</organism>